<dbReference type="PANTHER" id="PTHR38459:SF1">
    <property type="entry name" value="PROPHAGE BACTOPRENOL-LINKED GLUCOSE TRANSLOCASE HOMOLOG"/>
    <property type="match status" value="1"/>
</dbReference>
<feature type="domain" description="GtrA/DPMS transmembrane" evidence="7">
    <location>
        <begin position="14"/>
        <end position="125"/>
    </location>
</feature>
<keyword evidence="12" id="KW-1185">Reference proteome</keyword>
<sequence>MNESFLKHFWQLNRFAIIGLLATAVHLSVVRLYFFQIQDPSEYSANVIGFSIAFLVSYFGHRHFTFGQKGSFLKFLAVSLMGFFINNLILASLLKSAMFSGWLAVTISTLCVPVITFILAKFWVFK</sequence>
<comment type="caution">
    <text evidence="9">The sequence shown here is derived from an EMBL/GenBank/DDBJ whole genome shotgun (WGS) entry which is preliminary data.</text>
</comment>
<evidence type="ECO:0000256" key="2">
    <source>
        <dbReference type="ARBA" id="ARBA00009399"/>
    </source>
</evidence>
<organism evidence="9 13">
    <name type="scientific">Photobacterium angustum</name>
    <dbReference type="NCBI Taxonomy" id="661"/>
    <lineage>
        <taxon>Bacteria</taxon>
        <taxon>Pseudomonadati</taxon>
        <taxon>Pseudomonadota</taxon>
        <taxon>Gammaproteobacteria</taxon>
        <taxon>Vibrionales</taxon>
        <taxon>Vibrionaceae</taxon>
        <taxon>Photobacterium</taxon>
    </lineage>
</organism>
<dbReference type="AlphaFoldDB" id="A0A0D8MP75"/>
<dbReference type="GO" id="GO:0000271">
    <property type="term" value="P:polysaccharide biosynthetic process"/>
    <property type="evidence" value="ECO:0007669"/>
    <property type="project" value="InterPro"/>
</dbReference>
<evidence type="ECO:0000313" key="8">
    <source>
        <dbReference type="EMBL" id="PQJ67124.1"/>
    </source>
</evidence>
<feature type="transmembrane region" description="Helical" evidence="6">
    <location>
        <begin position="72"/>
        <end position="93"/>
    </location>
</feature>
<keyword evidence="3 6" id="KW-0812">Transmembrane</keyword>
<accession>A0A0D8MP75</accession>
<dbReference type="InterPro" id="IPR007267">
    <property type="entry name" value="GtrA_DPMS_TM"/>
</dbReference>
<evidence type="ECO:0000256" key="1">
    <source>
        <dbReference type="ARBA" id="ARBA00004141"/>
    </source>
</evidence>
<reference evidence="12 13" key="2">
    <citation type="submission" date="2018-01" db="EMBL/GenBank/DDBJ databases">
        <title>Whole genome sequencing of Histamine producing bacteria.</title>
        <authorList>
            <person name="Butler K."/>
        </authorList>
    </citation>
    <scope>NUCLEOTIDE SEQUENCE [LARGE SCALE GENOMIC DNA]</scope>
    <source>
        <strain evidence="9 13">A2-1</strain>
        <strain evidence="10 12">A6-1</strain>
    </source>
</reference>
<name>A0A0D8MP75_PHOAN</name>
<evidence type="ECO:0000313" key="13">
    <source>
        <dbReference type="Proteomes" id="UP000241440"/>
    </source>
</evidence>
<dbReference type="Pfam" id="PF04138">
    <property type="entry name" value="GtrA_DPMS_TM"/>
    <property type="match status" value="1"/>
</dbReference>
<dbReference type="Proteomes" id="UP000238730">
    <property type="component" value="Unassembled WGS sequence"/>
</dbReference>
<dbReference type="GeneID" id="61227947"/>
<evidence type="ECO:0000313" key="12">
    <source>
        <dbReference type="Proteomes" id="UP000240989"/>
    </source>
</evidence>
<feature type="transmembrane region" description="Helical" evidence="6">
    <location>
        <begin position="43"/>
        <end position="60"/>
    </location>
</feature>
<evidence type="ECO:0000256" key="4">
    <source>
        <dbReference type="ARBA" id="ARBA00022989"/>
    </source>
</evidence>
<evidence type="ECO:0000259" key="7">
    <source>
        <dbReference type="Pfam" id="PF04138"/>
    </source>
</evidence>
<comment type="subcellular location">
    <subcellularLocation>
        <location evidence="1">Membrane</location>
        <topology evidence="1">Multi-pass membrane protein</topology>
    </subcellularLocation>
</comment>
<feature type="transmembrane region" description="Helical" evidence="6">
    <location>
        <begin position="12"/>
        <end position="37"/>
    </location>
</feature>
<keyword evidence="5 6" id="KW-0472">Membrane</keyword>
<gene>
    <name evidence="8" type="ORF">BTO08_06770</name>
    <name evidence="10" type="ORF">C0W27_04030</name>
    <name evidence="9" type="ORF">C0W41_02995</name>
</gene>
<feature type="transmembrane region" description="Helical" evidence="6">
    <location>
        <begin position="99"/>
        <end position="124"/>
    </location>
</feature>
<dbReference type="Proteomes" id="UP000240989">
    <property type="component" value="Unassembled WGS sequence"/>
</dbReference>
<dbReference type="InterPro" id="IPR051401">
    <property type="entry name" value="GtrA_CellWall_Glycosyl"/>
</dbReference>
<evidence type="ECO:0000313" key="10">
    <source>
        <dbReference type="EMBL" id="PSX12367.1"/>
    </source>
</evidence>
<reference evidence="8 11" key="1">
    <citation type="submission" date="2016-12" db="EMBL/GenBank/DDBJ databases">
        <title>Diversity of luminous bacteria.</title>
        <authorList>
            <person name="Yoshizawa S."/>
            <person name="Kogure K."/>
        </authorList>
    </citation>
    <scope>NUCLEOTIDE SEQUENCE [LARGE SCALE GENOMIC DNA]</scope>
    <source>
        <strain evidence="8 11">LC1-200</strain>
    </source>
</reference>
<comment type="similarity">
    <text evidence="2">Belongs to the GtrA family.</text>
</comment>
<dbReference type="EMBL" id="MSCJ01000001">
    <property type="protein sequence ID" value="PQJ67124.1"/>
    <property type="molecule type" value="Genomic_DNA"/>
</dbReference>
<dbReference type="EMBL" id="PYOY01000001">
    <property type="protein sequence ID" value="PSX09772.1"/>
    <property type="molecule type" value="Genomic_DNA"/>
</dbReference>
<dbReference type="OrthoDB" id="8562382at2"/>
<evidence type="ECO:0000313" key="11">
    <source>
        <dbReference type="Proteomes" id="UP000238730"/>
    </source>
</evidence>
<dbReference type="PANTHER" id="PTHR38459">
    <property type="entry name" value="PROPHAGE BACTOPRENOL-LINKED GLUCOSE TRANSLOCASE HOMOLOG"/>
    <property type="match status" value="1"/>
</dbReference>
<keyword evidence="4 6" id="KW-1133">Transmembrane helix</keyword>
<dbReference type="RefSeq" id="WP_005367375.1">
    <property type="nucleotide sequence ID" value="NZ_JAKJTG010000026.1"/>
</dbReference>
<dbReference type="EMBL" id="PYOU01000002">
    <property type="protein sequence ID" value="PSX12367.1"/>
    <property type="molecule type" value="Genomic_DNA"/>
</dbReference>
<evidence type="ECO:0000256" key="6">
    <source>
        <dbReference type="SAM" id="Phobius"/>
    </source>
</evidence>
<evidence type="ECO:0000313" key="9">
    <source>
        <dbReference type="EMBL" id="PSX09772.1"/>
    </source>
</evidence>
<dbReference type="GO" id="GO:0005886">
    <property type="term" value="C:plasma membrane"/>
    <property type="evidence" value="ECO:0007669"/>
    <property type="project" value="TreeGrafter"/>
</dbReference>
<proteinExistence type="inferred from homology"/>
<dbReference type="Proteomes" id="UP000241440">
    <property type="component" value="Unassembled WGS sequence"/>
</dbReference>
<evidence type="ECO:0000256" key="3">
    <source>
        <dbReference type="ARBA" id="ARBA00022692"/>
    </source>
</evidence>
<evidence type="ECO:0000256" key="5">
    <source>
        <dbReference type="ARBA" id="ARBA00023136"/>
    </source>
</evidence>
<protein>
    <submittedName>
        <fullName evidence="9">GtrA family protein</fullName>
    </submittedName>
    <submittedName>
        <fullName evidence="8">Polysaccharide biosynthesis protein GtrA</fullName>
    </submittedName>
</protein>